<sequence length="241" mass="27667">MFSSNSPLVTFLVPSHKEGDLIRLTCETIFEAMRAERIEDFEIIVSDCNHEGDGGLEAGKKLMRQDPRVRYVRQNGCYNLGYHYAFGLKEAKGEFFMMIPGDNETVGQAIRNLLRARDKADLVLSYTENPEIRPLKRRVISKVYVWICNLLFGLNLSYYNGISLIRTSLLKPLLPLSDGFAYSTEIIVRLLALEKGHTFLEVPMLIRKPVPGRKAAVFKWRNFISVGKILTRLVIRVWIRK</sequence>
<evidence type="ECO:0000256" key="1">
    <source>
        <dbReference type="SAM" id="Phobius"/>
    </source>
</evidence>
<feature type="transmembrane region" description="Helical" evidence="1">
    <location>
        <begin position="143"/>
        <end position="161"/>
    </location>
</feature>
<evidence type="ECO:0000313" key="4">
    <source>
        <dbReference type="Proteomes" id="UP000177746"/>
    </source>
</evidence>
<keyword evidence="1" id="KW-0812">Transmembrane</keyword>
<dbReference type="Gene3D" id="3.90.550.10">
    <property type="entry name" value="Spore Coat Polysaccharide Biosynthesis Protein SpsA, Chain A"/>
    <property type="match status" value="1"/>
</dbReference>
<keyword evidence="1" id="KW-1133">Transmembrane helix</keyword>
<dbReference type="EMBL" id="MHVI01000021">
    <property type="protein sequence ID" value="OHA91067.1"/>
    <property type="molecule type" value="Genomic_DNA"/>
</dbReference>
<dbReference type="Pfam" id="PF00535">
    <property type="entry name" value="Glycos_transf_2"/>
    <property type="match status" value="1"/>
</dbReference>
<dbReference type="InterPro" id="IPR001173">
    <property type="entry name" value="Glyco_trans_2-like"/>
</dbReference>
<gene>
    <name evidence="3" type="ORF">A2665_01070</name>
</gene>
<accession>A0A1G2T1A8</accession>
<dbReference type="Proteomes" id="UP000177746">
    <property type="component" value="Unassembled WGS sequence"/>
</dbReference>
<dbReference type="PANTHER" id="PTHR48090">
    <property type="entry name" value="UNDECAPRENYL-PHOSPHATE 4-DEOXY-4-FORMAMIDO-L-ARABINOSE TRANSFERASE-RELATED"/>
    <property type="match status" value="1"/>
</dbReference>
<dbReference type="PANTHER" id="PTHR48090:SF7">
    <property type="entry name" value="RFBJ PROTEIN"/>
    <property type="match status" value="1"/>
</dbReference>
<protein>
    <recommendedName>
        <fullName evidence="2">Glycosyltransferase 2-like domain-containing protein</fullName>
    </recommendedName>
</protein>
<dbReference type="SUPFAM" id="SSF53448">
    <property type="entry name" value="Nucleotide-diphospho-sugar transferases"/>
    <property type="match status" value="1"/>
</dbReference>
<dbReference type="AlphaFoldDB" id="A0A1G2T1A8"/>
<dbReference type="InterPro" id="IPR029044">
    <property type="entry name" value="Nucleotide-diphossugar_trans"/>
</dbReference>
<dbReference type="InterPro" id="IPR050256">
    <property type="entry name" value="Glycosyltransferase_2"/>
</dbReference>
<feature type="domain" description="Glycosyltransferase 2-like" evidence="2">
    <location>
        <begin position="11"/>
        <end position="120"/>
    </location>
</feature>
<proteinExistence type="predicted"/>
<keyword evidence="1" id="KW-0472">Membrane</keyword>
<name>A0A1G2T1A8_9BACT</name>
<organism evidence="3 4">
    <name type="scientific">Candidatus Zambryskibacteria bacterium RIFCSPHIGHO2_01_FULL_46_30</name>
    <dbReference type="NCBI Taxonomy" id="1802739"/>
    <lineage>
        <taxon>Bacteria</taxon>
        <taxon>Candidatus Zambryskiibacteriota</taxon>
    </lineage>
</organism>
<comment type="caution">
    <text evidence="3">The sequence shown here is derived from an EMBL/GenBank/DDBJ whole genome shotgun (WGS) entry which is preliminary data.</text>
</comment>
<evidence type="ECO:0000259" key="2">
    <source>
        <dbReference type="Pfam" id="PF00535"/>
    </source>
</evidence>
<evidence type="ECO:0000313" key="3">
    <source>
        <dbReference type="EMBL" id="OHA91067.1"/>
    </source>
</evidence>
<reference evidence="3 4" key="1">
    <citation type="journal article" date="2016" name="Nat. Commun.">
        <title>Thousands of microbial genomes shed light on interconnected biogeochemical processes in an aquifer system.</title>
        <authorList>
            <person name="Anantharaman K."/>
            <person name="Brown C.T."/>
            <person name="Hug L.A."/>
            <person name="Sharon I."/>
            <person name="Castelle C.J."/>
            <person name="Probst A.J."/>
            <person name="Thomas B.C."/>
            <person name="Singh A."/>
            <person name="Wilkins M.J."/>
            <person name="Karaoz U."/>
            <person name="Brodie E.L."/>
            <person name="Williams K.H."/>
            <person name="Hubbard S.S."/>
            <person name="Banfield J.F."/>
        </authorList>
    </citation>
    <scope>NUCLEOTIDE SEQUENCE [LARGE SCALE GENOMIC DNA]</scope>
</reference>